<dbReference type="OrthoDB" id="6679728at2"/>
<keyword evidence="4" id="KW-0812">Transmembrane</keyword>
<dbReference type="GO" id="GO:0015483">
    <property type="term" value="F:long-chain fatty acid transporting porin activity"/>
    <property type="evidence" value="ECO:0007669"/>
    <property type="project" value="TreeGrafter"/>
</dbReference>
<evidence type="ECO:0000256" key="8">
    <source>
        <dbReference type="SAM" id="SignalP"/>
    </source>
</evidence>
<keyword evidence="7" id="KW-0998">Cell outer membrane</keyword>
<gene>
    <name evidence="9" type="ORF">AQS8620_01648</name>
</gene>
<protein>
    <submittedName>
        <fullName evidence="9">Outer membrane protein transport protein (OMPP1/FadL/TodX)</fullName>
    </submittedName>
</protein>
<feature type="chain" id="PRO_5010985415" evidence="8">
    <location>
        <begin position="27"/>
        <end position="376"/>
    </location>
</feature>
<comment type="similarity">
    <text evidence="2">Belongs to the OmpP1/FadL family.</text>
</comment>
<accession>A0A1Y5SNM9</accession>
<dbReference type="GO" id="GO:0009279">
    <property type="term" value="C:cell outer membrane"/>
    <property type="evidence" value="ECO:0007669"/>
    <property type="project" value="UniProtKB-SubCell"/>
</dbReference>
<reference evidence="9 10" key="1">
    <citation type="submission" date="2017-03" db="EMBL/GenBank/DDBJ databases">
        <authorList>
            <person name="Afonso C.L."/>
            <person name="Miller P.J."/>
            <person name="Scott M.A."/>
            <person name="Spackman E."/>
            <person name="Goraichik I."/>
            <person name="Dimitrov K.M."/>
            <person name="Suarez D.L."/>
            <person name="Swayne D.E."/>
        </authorList>
    </citation>
    <scope>NUCLEOTIDE SEQUENCE [LARGE SCALE GENOMIC DNA]</scope>
    <source>
        <strain evidence="9 10">CECT 8620</strain>
    </source>
</reference>
<dbReference type="InterPro" id="IPR005017">
    <property type="entry name" value="OMPP1/FadL/TodX"/>
</dbReference>
<dbReference type="PANTHER" id="PTHR35093:SF8">
    <property type="entry name" value="OUTER MEMBRANE PROTEIN NMB0088-RELATED"/>
    <property type="match status" value="1"/>
</dbReference>
<organism evidence="9 10">
    <name type="scientific">Aquimixticola soesokkakensis</name>
    <dbReference type="NCBI Taxonomy" id="1519096"/>
    <lineage>
        <taxon>Bacteria</taxon>
        <taxon>Pseudomonadati</taxon>
        <taxon>Pseudomonadota</taxon>
        <taxon>Alphaproteobacteria</taxon>
        <taxon>Rhodobacterales</taxon>
        <taxon>Paracoccaceae</taxon>
        <taxon>Aquimixticola</taxon>
    </lineage>
</organism>
<keyword evidence="3" id="KW-1134">Transmembrane beta strand</keyword>
<keyword evidence="5 8" id="KW-0732">Signal</keyword>
<dbReference type="Pfam" id="PF03349">
    <property type="entry name" value="Toluene_X"/>
    <property type="match status" value="1"/>
</dbReference>
<dbReference type="Gene3D" id="2.40.160.60">
    <property type="entry name" value="Outer membrane protein transport protein (OMPP1/FadL/TodX)"/>
    <property type="match status" value="1"/>
</dbReference>
<evidence type="ECO:0000256" key="4">
    <source>
        <dbReference type="ARBA" id="ARBA00022692"/>
    </source>
</evidence>
<evidence type="ECO:0000256" key="2">
    <source>
        <dbReference type="ARBA" id="ARBA00008163"/>
    </source>
</evidence>
<proteinExistence type="inferred from homology"/>
<keyword evidence="10" id="KW-1185">Reference proteome</keyword>
<sequence length="376" mass="40371">MTHIYTKGLRSAALCATALVTLTAGAQAGGIDRSGQSNAILFEDGNLVEFSIGSVSPDVSGTYPANGANSGQVGESYLQLGFGVKQDLTDKLSIALYYDQPYGADVSYEDADLGYPIMGTTAELNSEAANLMLRYKFTDRIAMHGGLRYESIEGTVGINSFVPGVGYVDAYTLDTNRDYGTGYSIGASYEIPEIALRASITYNSKIEHTLEAEETAYVALFGANVPLGSSEFTSHSPQSVNIDFQTGIMADTLLMASARWVNWSDFEISPANYDELVSYDEDTWSYTLGVGRKFSDSFAGSFSIGYEKSGNGTVSNLGPTDGYWSAQIGGQYTMDKVKISGGLRYVMIGDATTNDFNAEFEDNHAIALGLKVAYAF</sequence>
<name>A0A1Y5SNM9_9RHOB</name>
<dbReference type="AlphaFoldDB" id="A0A1Y5SNM9"/>
<evidence type="ECO:0000256" key="3">
    <source>
        <dbReference type="ARBA" id="ARBA00022452"/>
    </source>
</evidence>
<dbReference type="EMBL" id="FWFS01000005">
    <property type="protein sequence ID" value="SLN41880.1"/>
    <property type="molecule type" value="Genomic_DNA"/>
</dbReference>
<dbReference type="Proteomes" id="UP000193862">
    <property type="component" value="Unassembled WGS sequence"/>
</dbReference>
<evidence type="ECO:0000256" key="1">
    <source>
        <dbReference type="ARBA" id="ARBA00004571"/>
    </source>
</evidence>
<evidence type="ECO:0000256" key="5">
    <source>
        <dbReference type="ARBA" id="ARBA00022729"/>
    </source>
</evidence>
<comment type="subcellular location">
    <subcellularLocation>
        <location evidence="1">Cell outer membrane</location>
        <topology evidence="1">Multi-pass membrane protein</topology>
    </subcellularLocation>
</comment>
<dbReference type="RefSeq" id="WP_085836348.1">
    <property type="nucleotide sequence ID" value="NZ_FWFS01000005.1"/>
</dbReference>
<evidence type="ECO:0000256" key="6">
    <source>
        <dbReference type="ARBA" id="ARBA00023136"/>
    </source>
</evidence>
<keyword evidence="6" id="KW-0472">Membrane</keyword>
<evidence type="ECO:0000313" key="10">
    <source>
        <dbReference type="Proteomes" id="UP000193862"/>
    </source>
</evidence>
<evidence type="ECO:0000313" key="9">
    <source>
        <dbReference type="EMBL" id="SLN41880.1"/>
    </source>
</evidence>
<dbReference type="PANTHER" id="PTHR35093">
    <property type="entry name" value="OUTER MEMBRANE PROTEIN NMB0088-RELATED"/>
    <property type="match status" value="1"/>
</dbReference>
<dbReference type="SUPFAM" id="SSF56935">
    <property type="entry name" value="Porins"/>
    <property type="match status" value="1"/>
</dbReference>
<evidence type="ECO:0000256" key="7">
    <source>
        <dbReference type="ARBA" id="ARBA00023237"/>
    </source>
</evidence>
<feature type="signal peptide" evidence="8">
    <location>
        <begin position="1"/>
        <end position="26"/>
    </location>
</feature>